<evidence type="ECO:0000313" key="2">
    <source>
        <dbReference type="EMBL" id="KAK7947848.1"/>
    </source>
</evidence>
<proteinExistence type="predicted"/>
<accession>A0ABR1Q5W4</accession>
<name>A0ABR1Q5W4_9PEZI</name>
<dbReference type="Proteomes" id="UP001391051">
    <property type="component" value="Unassembled WGS sequence"/>
</dbReference>
<keyword evidence="3" id="KW-1185">Reference proteome</keyword>
<evidence type="ECO:0000256" key="1">
    <source>
        <dbReference type="SAM" id="MobiDB-lite"/>
    </source>
</evidence>
<dbReference type="RefSeq" id="XP_066697354.1">
    <property type="nucleotide sequence ID" value="XM_066844956.1"/>
</dbReference>
<comment type="caution">
    <text evidence="2">The sequence shown here is derived from an EMBL/GenBank/DDBJ whole genome shotgun (WGS) entry which is preliminary data.</text>
</comment>
<dbReference type="EMBL" id="JAQQWE010000006">
    <property type="protein sequence ID" value="KAK7947848.1"/>
    <property type="molecule type" value="Genomic_DNA"/>
</dbReference>
<organism evidence="2 3">
    <name type="scientific">Apiospora aurea</name>
    <dbReference type="NCBI Taxonomy" id="335848"/>
    <lineage>
        <taxon>Eukaryota</taxon>
        <taxon>Fungi</taxon>
        <taxon>Dikarya</taxon>
        <taxon>Ascomycota</taxon>
        <taxon>Pezizomycotina</taxon>
        <taxon>Sordariomycetes</taxon>
        <taxon>Xylariomycetidae</taxon>
        <taxon>Amphisphaeriales</taxon>
        <taxon>Apiosporaceae</taxon>
        <taxon>Apiospora</taxon>
    </lineage>
</organism>
<sequence length="151" mass="16277">MGEGPLRGQDAEQALEEGAGLLIAYGPMDRRELARVERGCDDFDEAGVHPADEPEVRRGGEDSGRALAHIRLVADLRRRREVEAGHVLHTPRCFSGAHVDIGQPLFTKAPPCQGPCQGLSPEAAGSEGFQVWYAHAQEADRGAWVGEVGDQ</sequence>
<dbReference type="GeneID" id="92078018"/>
<protein>
    <submittedName>
        <fullName evidence="2">Uncharacterized protein</fullName>
    </submittedName>
</protein>
<gene>
    <name evidence="2" type="ORF">PG986_008734</name>
</gene>
<evidence type="ECO:0000313" key="3">
    <source>
        <dbReference type="Proteomes" id="UP001391051"/>
    </source>
</evidence>
<reference evidence="2 3" key="1">
    <citation type="submission" date="2023-01" db="EMBL/GenBank/DDBJ databases">
        <title>Analysis of 21 Apiospora genomes using comparative genomics revels a genus with tremendous synthesis potential of carbohydrate active enzymes and secondary metabolites.</title>
        <authorList>
            <person name="Sorensen T."/>
        </authorList>
    </citation>
    <scope>NUCLEOTIDE SEQUENCE [LARGE SCALE GENOMIC DNA]</scope>
    <source>
        <strain evidence="2 3">CBS 24483</strain>
    </source>
</reference>
<feature type="region of interest" description="Disordered" evidence="1">
    <location>
        <begin position="43"/>
        <end position="63"/>
    </location>
</feature>